<evidence type="ECO:0000256" key="1">
    <source>
        <dbReference type="ARBA" id="ARBA00061469"/>
    </source>
</evidence>
<dbReference type="AlphaFoldDB" id="A0A6A6PXE0"/>
<dbReference type="GO" id="GO:0007039">
    <property type="term" value="P:protein catabolic process in the vacuole"/>
    <property type="evidence" value="ECO:0007669"/>
    <property type="project" value="TreeGrafter"/>
</dbReference>
<dbReference type="GO" id="GO:0006623">
    <property type="term" value="P:protein targeting to vacuole"/>
    <property type="evidence" value="ECO:0007669"/>
    <property type="project" value="TreeGrafter"/>
</dbReference>
<feature type="compositionally biased region" description="Basic and acidic residues" evidence="2">
    <location>
        <begin position="29"/>
        <end position="42"/>
    </location>
</feature>
<accession>A0A6A6PXE0</accession>
<dbReference type="GO" id="GO:0005773">
    <property type="term" value="C:vacuole"/>
    <property type="evidence" value="ECO:0007669"/>
    <property type="project" value="GOC"/>
</dbReference>
<sequence>MPTEDEVAPLAAHTVPSLSHLLFSSCPPEETREAHAPRETRIDSPVPNSSLRLPEGVDAIRPGTDEAPEVRPDAAVETTPREETTGQGGDAKIVADSPSPVGSPEVSQDPDMRLAQSLASTALGGTSDEAASYALYPSRTRLKPSPNSTSSYLHPGSKFEGKQKSDRQEYVVQVEIKDVDLSESTLCGYLRIQGLTDDHPTLTTFFEGEIIGPKYPFKTQHPSWNSSEKIDFQHWARFNAWVPLAKDAKASSTFTLQNYLEREHLFMRWKEYFLVPDHRVKSISGASFEGFYYICFNQRTGNVLGIYFHAKSEKYQQLELDHVPNGGCMSAMEFR</sequence>
<dbReference type="GO" id="GO:0034657">
    <property type="term" value="C:GID complex"/>
    <property type="evidence" value="ECO:0007669"/>
    <property type="project" value="TreeGrafter"/>
</dbReference>
<organism evidence="3 4">
    <name type="scientific">Neohortaea acidophila</name>
    <dbReference type="NCBI Taxonomy" id="245834"/>
    <lineage>
        <taxon>Eukaryota</taxon>
        <taxon>Fungi</taxon>
        <taxon>Dikarya</taxon>
        <taxon>Ascomycota</taxon>
        <taxon>Pezizomycotina</taxon>
        <taxon>Dothideomycetes</taxon>
        <taxon>Dothideomycetidae</taxon>
        <taxon>Mycosphaerellales</taxon>
        <taxon>Teratosphaeriaceae</taxon>
        <taxon>Neohortaea</taxon>
    </lineage>
</organism>
<dbReference type="GeneID" id="54474329"/>
<keyword evidence="4" id="KW-1185">Reference proteome</keyword>
<evidence type="ECO:0000313" key="4">
    <source>
        <dbReference type="Proteomes" id="UP000799767"/>
    </source>
</evidence>
<dbReference type="InterPro" id="IPR018618">
    <property type="entry name" value="GID4/10-like"/>
</dbReference>
<feature type="region of interest" description="Disordered" evidence="2">
    <location>
        <begin position="137"/>
        <end position="164"/>
    </location>
</feature>
<protein>
    <submittedName>
        <fullName evidence="3">Vacuolar import and degradation protein-domain-containing protein</fullName>
    </submittedName>
</protein>
<evidence type="ECO:0000256" key="2">
    <source>
        <dbReference type="SAM" id="MobiDB-lite"/>
    </source>
</evidence>
<dbReference type="EMBL" id="MU001634">
    <property type="protein sequence ID" value="KAF2484421.1"/>
    <property type="molecule type" value="Genomic_DNA"/>
</dbReference>
<dbReference type="Proteomes" id="UP000799767">
    <property type="component" value="Unassembled WGS sequence"/>
</dbReference>
<reference evidence="3" key="1">
    <citation type="journal article" date="2020" name="Stud. Mycol.">
        <title>101 Dothideomycetes genomes: a test case for predicting lifestyles and emergence of pathogens.</title>
        <authorList>
            <person name="Haridas S."/>
            <person name="Albert R."/>
            <person name="Binder M."/>
            <person name="Bloem J."/>
            <person name="Labutti K."/>
            <person name="Salamov A."/>
            <person name="Andreopoulos B."/>
            <person name="Baker S."/>
            <person name="Barry K."/>
            <person name="Bills G."/>
            <person name="Bluhm B."/>
            <person name="Cannon C."/>
            <person name="Castanera R."/>
            <person name="Culley D."/>
            <person name="Daum C."/>
            <person name="Ezra D."/>
            <person name="Gonzalez J."/>
            <person name="Henrissat B."/>
            <person name="Kuo A."/>
            <person name="Liang C."/>
            <person name="Lipzen A."/>
            <person name="Lutzoni F."/>
            <person name="Magnuson J."/>
            <person name="Mondo S."/>
            <person name="Nolan M."/>
            <person name="Ohm R."/>
            <person name="Pangilinan J."/>
            <person name="Park H.-J."/>
            <person name="Ramirez L."/>
            <person name="Alfaro M."/>
            <person name="Sun H."/>
            <person name="Tritt A."/>
            <person name="Yoshinaga Y."/>
            <person name="Zwiers L.-H."/>
            <person name="Turgeon B."/>
            <person name="Goodwin S."/>
            <person name="Spatafora J."/>
            <person name="Crous P."/>
            <person name="Grigoriev I."/>
        </authorList>
    </citation>
    <scope>NUCLEOTIDE SEQUENCE</scope>
    <source>
        <strain evidence="3">CBS 113389</strain>
    </source>
</reference>
<evidence type="ECO:0000313" key="3">
    <source>
        <dbReference type="EMBL" id="KAF2484421.1"/>
    </source>
</evidence>
<feature type="compositionally biased region" description="Basic and acidic residues" evidence="2">
    <location>
        <begin position="68"/>
        <end position="84"/>
    </location>
</feature>
<proteinExistence type="inferred from homology"/>
<gene>
    <name evidence="3" type="ORF">BDY17DRAFT_295606</name>
</gene>
<name>A0A6A6PXE0_9PEZI</name>
<dbReference type="Pfam" id="PF09783">
    <property type="entry name" value="Vac_ImportDeg"/>
    <property type="match status" value="1"/>
</dbReference>
<dbReference type="PANTHER" id="PTHR14534:SF3">
    <property type="entry name" value="GID COMPLEX SUBUNIT 4 HOMOLOG"/>
    <property type="match status" value="1"/>
</dbReference>
<comment type="similarity">
    <text evidence="1">Belongs to the GID4/VID24 family.</text>
</comment>
<dbReference type="GO" id="GO:0045721">
    <property type="term" value="P:negative regulation of gluconeogenesis"/>
    <property type="evidence" value="ECO:0007669"/>
    <property type="project" value="TreeGrafter"/>
</dbReference>
<feature type="region of interest" description="Disordered" evidence="2">
    <location>
        <begin position="22"/>
        <end position="110"/>
    </location>
</feature>
<dbReference type="PANTHER" id="PTHR14534">
    <property type="entry name" value="VACUOLAR IMPORT AND DEGRADATION PROTEIN 24"/>
    <property type="match status" value="1"/>
</dbReference>
<dbReference type="GO" id="GO:0043161">
    <property type="term" value="P:proteasome-mediated ubiquitin-dependent protein catabolic process"/>
    <property type="evidence" value="ECO:0007669"/>
    <property type="project" value="TreeGrafter"/>
</dbReference>
<dbReference type="OrthoDB" id="62at2759"/>
<dbReference type="RefSeq" id="XP_033590990.1">
    <property type="nucleotide sequence ID" value="XM_033733327.1"/>
</dbReference>